<evidence type="ECO:0008006" key="7">
    <source>
        <dbReference type="Google" id="ProtNLM"/>
    </source>
</evidence>
<feature type="non-terminal residue" evidence="5">
    <location>
        <position position="1"/>
    </location>
</feature>
<keyword evidence="1" id="KW-0677">Repeat</keyword>
<reference evidence="5" key="1">
    <citation type="submission" date="2021-02" db="EMBL/GenBank/DDBJ databases">
        <authorList>
            <person name="Dougan E. K."/>
            <person name="Rhodes N."/>
            <person name="Thang M."/>
            <person name="Chan C."/>
        </authorList>
    </citation>
    <scope>NUCLEOTIDE SEQUENCE</scope>
</reference>
<dbReference type="AlphaFoldDB" id="A0A813GSL2"/>
<keyword evidence="6" id="KW-1185">Reference proteome</keyword>
<dbReference type="Gene3D" id="1.25.40.20">
    <property type="entry name" value="Ankyrin repeat-containing domain"/>
    <property type="match status" value="1"/>
</dbReference>
<dbReference type="Gene3D" id="1.25.40.10">
    <property type="entry name" value="Tetratricopeptide repeat domain"/>
    <property type="match status" value="1"/>
</dbReference>
<dbReference type="InterPro" id="IPR036770">
    <property type="entry name" value="Ankyrin_rpt-contain_sf"/>
</dbReference>
<keyword evidence="2" id="KW-0040">ANK repeat</keyword>
<feature type="coiled-coil region" evidence="3">
    <location>
        <begin position="334"/>
        <end position="364"/>
    </location>
</feature>
<dbReference type="SUPFAM" id="SSF48403">
    <property type="entry name" value="Ankyrin repeat"/>
    <property type="match status" value="1"/>
</dbReference>
<feature type="region of interest" description="Disordered" evidence="4">
    <location>
        <begin position="394"/>
        <end position="437"/>
    </location>
</feature>
<dbReference type="OrthoDB" id="435126at2759"/>
<keyword evidence="3" id="KW-0175">Coiled coil</keyword>
<dbReference type="Pfam" id="PF12796">
    <property type="entry name" value="Ank_2"/>
    <property type="match status" value="1"/>
</dbReference>
<dbReference type="EMBL" id="CAJNNV010029384">
    <property type="protein sequence ID" value="CAE8628392.1"/>
    <property type="molecule type" value="Genomic_DNA"/>
</dbReference>
<evidence type="ECO:0000256" key="3">
    <source>
        <dbReference type="SAM" id="Coils"/>
    </source>
</evidence>
<evidence type="ECO:0000313" key="6">
    <source>
        <dbReference type="Proteomes" id="UP000654075"/>
    </source>
</evidence>
<sequence>AAARALAVKLQRGEDCEADARKYLQMGFSVPDGLVLAAIGNRSQEVPPCPNSLRTLLQGRANPNALDPLTQGPVIHSACWHGSVDVVRLLLEFRADLEAKEPRMNTPPLNTALAAGNAPVCLELLNRNADVQWKHHDGATALHVACAWIASSHNANLRIPPVGEEPRAVIAMMLHNGVDPTQAEGMSKGANRSEGMTPLETFRREIARSPWRNDENIGAEFDKTAKTIHILLEQGESAVKLKQTGNKAFAEKRHEDALKAWGQARQTWKTANVRGHHTAVLLNNEALCRRQIGDLGGSKASCKEGLTHYATPQIREKLEHNLAEARKPPPCATVEEITKQAENLEIRKGKAKKHKEEIKELSKKGVAADGKLYGEDGSAQKGYVMPGPFICPMEQAQDMGLGPPPEAKPWWVQKEADSDDEAPRTSIGYLPAHHPKW</sequence>
<evidence type="ECO:0000256" key="2">
    <source>
        <dbReference type="ARBA" id="ARBA00023043"/>
    </source>
</evidence>
<dbReference type="InterPro" id="IPR011990">
    <property type="entry name" value="TPR-like_helical_dom_sf"/>
</dbReference>
<accession>A0A813GSL2</accession>
<dbReference type="PANTHER" id="PTHR24198">
    <property type="entry name" value="ANKYRIN REPEAT AND PROTEIN KINASE DOMAIN-CONTAINING PROTEIN"/>
    <property type="match status" value="1"/>
</dbReference>
<evidence type="ECO:0000256" key="1">
    <source>
        <dbReference type="ARBA" id="ARBA00022737"/>
    </source>
</evidence>
<proteinExistence type="predicted"/>
<dbReference type="InterPro" id="IPR002110">
    <property type="entry name" value="Ankyrin_rpt"/>
</dbReference>
<dbReference type="SMART" id="SM00248">
    <property type="entry name" value="ANK"/>
    <property type="match status" value="3"/>
</dbReference>
<evidence type="ECO:0000256" key="4">
    <source>
        <dbReference type="SAM" id="MobiDB-lite"/>
    </source>
</evidence>
<dbReference type="PANTHER" id="PTHR24198:SF165">
    <property type="entry name" value="ANKYRIN REPEAT-CONTAINING PROTEIN-RELATED"/>
    <property type="match status" value="1"/>
</dbReference>
<comment type="caution">
    <text evidence="5">The sequence shown here is derived from an EMBL/GenBank/DDBJ whole genome shotgun (WGS) entry which is preliminary data.</text>
</comment>
<gene>
    <name evidence="5" type="ORF">PGLA1383_LOCUS45048</name>
</gene>
<name>A0A813GSL2_POLGL</name>
<dbReference type="Proteomes" id="UP000654075">
    <property type="component" value="Unassembled WGS sequence"/>
</dbReference>
<dbReference type="SUPFAM" id="SSF48452">
    <property type="entry name" value="TPR-like"/>
    <property type="match status" value="1"/>
</dbReference>
<organism evidence="5 6">
    <name type="scientific">Polarella glacialis</name>
    <name type="common">Dinoflagellate</name>
    <dbReference type="NCBI Taxonomy" id="89957"/>
    <lineage>
        <taxon>Eukaryota</taxon>
        <taxon>Sar</taxon>
        <taxon>Alveolata</taxon>
        <taxon>Dinophyceae</taxon>
        <taxon>Suessiales</taxon>
        <taxon>Suessiaceae</taxon>
        <taxon>Polarella</taxon>
    </lineage>
</organism>
<evidence type="ECO:0000313" key="5">
    <source>
        <dbReference type="EMBL" id="CAE8628392.1"/>
    </source>
</evidence>
<protein>
    <recommendedName>
        <fullName evidence="7">ANK_REP_REGION domain-containing protein</fullName>
    </recommendedName>
</protein>